<reference evidence="1" key="1">
    <citation type="submission" date="2022-03" db="EMBL/GenBank/DDBJ databases">
        <title>Sea Food Isolates.</title>
        <authorList>
            <person name="Li c."/>
        </authorList>
    </citation>
    <scope>NUCLEOTIDE SEQUENCE</scope>
    <source>
        <strain evidence="1">19GA11TI05</strain>
    </source>
</reference>
<proteinExistence type="predicted"/>
<evidence type="ECO:0000313" key="1">
    <source>
        <dbReference type="EMBL" id="XAG67329.1"/>
    </source>
</evidence>
<organism evidence="1">
    <name type="scientific">bacterium 19GA11TI05</name>
    <dbReference type="NCBI Taxonomy" id="2920688"/>
    <lineage>
        <taxon>Bacteria</taxon>
    </lineage>
</organism>
<sequence length="56" mass="6336">MKNSKKTPQTLIMPDSEQLIWAVVTSTAVETGQEPQKLAEALKEKREKYAHLRLAV</sequence>
<name>A0AAU6U0Q3_UNCXX</name>
<dbReference type="AlphaFoldDB" id="A0AAU6U0Q3"/>
<gene>
    <name evidence="1" type="ORF">MRM81_03705</name>
</gene>
<protein>
    <submittedName>
        <fullName evidence="1">Uncharacterized protein</fullName>
    </submittedName>
</protein>
<dbReference type="EMBL" id="CP095362">
    <property type="protein sequence ID" value="XAG67329.1"/>
    <property type="molecule type" value="Genomic_DNA"/>
</dbReference>
<accession>A0AAU6U0Q3</accession>